<dbReference type="CDD" id="cd10917">
    <property type="entry name" value="CE4_NodB_like_6s_7s"/>
    <property type="match status" value="1"/>
</dbReference>
<dbReference type="RefSeq" id="WP_406830621.1">
    <property type="nucleotide sequence ID" value="NZ_CP157483.1"/>
</dbReference>
<dbReference type="InterPro" id="IPR011330">
    <property type="entry name" value="Glyco_hydro/deAcase_b/a-brl"/>
</dbReference>
<organism evidence="3">
    <name type="scientific">Pedococcus sp. KACC 23699</name>
    <dbReference type="NCBI Taxonomy" id="3149228"/>
    <lineage>
        <taxon>Bacteria</taxon>
        <taxon>Bacillati</taxon>
        <taxon>Actinomycetota</taxon>
        <taxon>Actinomycetes</taxon>
        <taxon>Micrococcales</taxon>
        <taxon>Intrasporangiaceae</taxon>
        <taxon>Pedococcus</taxon>
    </lineage>
</organism>
<dbReference type="PROSITE" id="PS51677">
    <property type="entry name" value="NODB"/>
    <property type="match status" value="1"/>
</dbReference>
<evidence type="ECO:0000313" key="3">
    <source>
        <dbReference type="EMBL" id="XBO43192.1"/>
    </source>
</evidence>
<sequence length="205" mass="21972">MALTSGADITHGPTTGDQVALTFHGQGPEDMAREILHICAKADAAVTVFAVGTWLTQYPHLGREILAGGHELGNHTWSHQQMKQLTRTQATDEAVRGAAALKTAVGTAGWWFRPSGTQRSTPDIRAAAAAAGYHRCVSYDVDPEDFRDPGASAVRRRTLEAVRPGSIVSLHFGHPGTVEALPAILTGLRTRQLKAVHLTDLLRSV</sequence>
<dbReference type="PANTHER" id="PTHR10587:SF137">
    <property type="entry name" value="4-DEOXY-4-FORMAMIDO-L-ARABINOSE-PHOSPHOUNDECAPRENOL DEFORMYLASE ARND-RELATED"/>
    <property type="match status" value="1"/>
</dbReference>
<dbReference type="InterPro" id="IPR050248">
    <property type="entry name" value="Polysacc_deacetylase_ArnD"/>
</dbReference>
<protein>
    <submittedName>
        <fullName evidence="3">Polysaccharide deacetylase family protein</fullName>
        <ecNumber evidence="3">3.-.-.-</ecNumber>
    </submittedName>
</protein>
<dbReference type="Gene3D" id="3.20.20.370">
    <property type="entry name" value="Glycoside hydrolase/deacetylase"/>
    <property type="match status" value="1"/>
</dbReference>
<dbReference type="AlphaFoldDB" id="A0AAU7JS20"/>
<dbReference type="PANTHER" id="PTHR10587">
    <property type="entry name" value="GLYCOSYL TRANSFERASE-RELATED"/>
    <property type="match status" value="1"/>
</dbReference>
<dbReference type="EMBL" id="CP157483">
    <property type="protein sequence ID" value="XBO43192.1"/>
    <property type="molecule type" value="Genomic_DNA"/>
</dbReference>
<feature type="domain" description="NodB homology" evidence="2">
    <location>
        <begin position="17"/>
        <end position="196"/>
    </location>
</feature>
<dbReference type="GO" id="GO:0016810">
    <property type="term" value="F:hydrolase activity, acting on carbon-nitrogen (but not peptide) bonds"/>
    <property type="evidence" value="ECO:0007669"/>
    <property type="project" value="InterPro"/>
</dbReference>
<accession>A0AAU7JS20</accession>
<dbReference type="EC" id="3.-.-.-" evidence="3"/>
<dbReference type="GO" id="GO:0005975">
    <property type="term" value="P:carbohydrate metabolic process"/>
    <property type="evidence" value="ECO:0007669"/>
    <property type="project" value="InterPro"/>
</dbReference>
<gene>
    <name evidence="3" type="ORF">ABEG17_16740</name>
</gene>
<evidence type="ECO:0000259" key="2">
    <source>
        <dbReference type="PROSITE" id="PS51677"/>
    </source>
</evidence>
<dbReference type="SUPFAM" id="SSF88713">
    <property type="entry name" value="Glycoside hydrolase/deacetylase"/>
    <property type="match status" value="1"/>
</dbReference>
<name>A0AAU7JS20_9MICO</name>
<dbReference type="InterPro" id="IPR002509">
    <property type="entry name" value="NODB_dom"/>
</dbReference>
<reference evidence="3" key="1">
    <citation type="submission" date="2024-05" db="EMBL/GenBank/DDBJ databases">
        <authorList>
            <person name="Kim S."/>
            <person name="Heo J."/>
            <person name="Choi H."/>
            <person name="Choi Y."/>
            <person name="Kwon S.-W."/>
            <person name="Kim Y."/>
        </authorList>
    </citation>
    <scope>NUCLEOTIDE SEQUENCE</scope>
    <source>
        <strain evidence="3">KACC 23699</strain>
    </source>
</reference>
<proteinExistence type="predicted"/>
<keyword evidence="3" id="KW-0378">Hydrolase</keyword>
<evidence type="ECO:0000256" key="1">
    <source>
        <dbReference type="SAM" id="MobiDB-lite"/>
    </source>
</evidence>
<feature type="region of interest" description="Disordered" evidence="1">
    <location>
        <begin position="1"/>
        <end position="22"/>
    </location>
</feature>
<dbReference type="Pfam" id="PF01522">
    <property type="entry name" value="Polysacc_deac_1"/>
    <property type="match status" value="1"/>
</dbReference>